<evidence type="ECO:0000259" key="8">
    <source>
        <dbReference type="Pfam" id="PF07282"/>
    </source>
</evidence>
<keyword evidence="6" id="KW-0233">DNA recombination</keyword>
<dbReference type="AlphaFoldDB" id="A7AXN0"/>
<dbReference type="Pfam" id="PF12323">
    <property type="entry name" value="HTH_OrfB_IS605"/>
    <property type="match status" value="1"/>
</dbReference>
<dbReference type="GO" id="GO:0046872">
    <property type="term" value="F:metal ion binding"/>
    <property type="evidence" value="ECO:0007669"/>
    <property type="project" value="UniProtKB-KW"/>
</dbReference>
<dbReference type="eggNOG" id="COG0675">
    <property type="taxonomic scope" value="Bacteria"/>
</dbReference>
<evidence type="ECO:0000256" key="3">
    <source>
        <dbReference type="ARBA" id="ARBA00022723"/>
    </source>
</evidence>
<dbReference type="Proteomes" id="UP000004410">
    <property type="component" value="Unassembled WGS sequence"/>
</dbReference>
<reference evidence="10 11" key="1">
    <citation type="submission" date="2007-04" db="EMBL/GenBank/DDBJ databases">
        <authorList>
            <person name="Fulton L."/>
            <person name="Clifton S."/>
            <person name="Fulton B."/>
            <person name="Xu J."/>
            <person name="Minx P."/>
            <person name="Pepin K.H."/>
            <person name="Johnson M."/>
            <person name="Thiruvilangam P."/>
            <person name="Bhonagiri V."/>
            <person name="Nash W.E."/>
            <person name="Mardis E.R."/>
            <person name="Wilson R.K."/>
        </authorList>
    </citation>
    <scope>NUCLEOTIDE SEQUENCE [LARGE SCALE GENOMIC DNA]</scope>
    <source>
        <strain evidence="10 11">ATCC 29149</strain>
    </source>
</reference>
<dbReference type="GO" id="GO:0003677">
    <property type="term" value="F:DNA binding"/>
    <property type="evidence" value="ECO:0007669"/>
    <property type="project" value="UniProtKB-KW"/>
</dbReference>
<dbReference type="GeneID" id="57432475"/>
<comment type="caution">
    <text evidence="10">The sequence shown here is derived from an EMBL/GenBank/DDBJ whole genome shotgun (WGS) entry which is preliminary data.</text>
</comment>
<keyword evidence="4" id="KW-0862">Zinc</keyword>
<dbReference type="InterPro" id="IPR021027">
    <property type="entry name" value="Transposase_put_HTH"/>
</dbReference>
<dbReference type="Pfam" id="PF07282">
    <property type="entry name" value="Cas12f1-like_TNB"/>
    <property type="match status" value="1"/>
</dbReference>
<evidence type="ECO:0000256" key="5">
    <source>
        <dbReference type="ARBA" id="ARBA00023125"/>
    </source>
</evidence>
<organism evidence="10 11">
    <name type="scientific">Mediterraneibacter gnavus (strain ATCC 29149 / DSM 114966 / JCM 6515 / VPI C7-9)</name>
    <name type="common">Ruminococcus gnavus</name>
    <dbReference type="NCBI Taxonomy" id="411470"/>
    <lineage>
        <taxon>Bacteria</taxon>
        <taxon>Bacillati</taxon>
        <taxon>Bacillota</taxon>
        <taxon>Clostridia</taxon>
        <taxon>Lachnospirales</taxon>
        <taxon>Lachnospiraceae</taxon>
        <taxon>Mediterraneibacter</taxon>
    </lineage>
</organism>
<evidence type="ECO:0000256" key="1">
    <source>
        <dbReference type="ARBA" id="ARBA00008761"/>
    </source>
</evidence>
<dbReference type="GO" id="GO:0006310">
    <property type="term" value="P:DNA recombination"/>
    <property type="evidence" value="ECO:0007669"/>
    <property type="project" value="UniProtKB-KW"/>
</dbReference>
<gene>
    <name evidence="10" type="ORF">RUMGNA_00042</name>
</gene>
<feature type="domain" description="Transposase putative helix-turn-helix" evidence="9">
    <location>
        <begin position="1"/>
        <end position="45"/>
    </location>
</feature>
<keyword evidence="2" id="KW-0815">Transposition</keyword>
<dbReference type="RefSeq" id="WP_004840029.1">
    <property type="nucleotide sequence ID" value="NZ_AAYG02000001.1"/>
</dbReference>
<dbReference type="EMBL" id="AAYG02000001">
    <property type="protein sequence ID" value="EDN79531.1"/>
    <property type="molecule type" value="Genomic_DNA"/>
</dbReference>
<comment type="similarity">
    <text evidence="1">In the C-terminal section; belongs to the transposase 35 family.</text>
</comment>
<feature type="domain" description="Cas12f1-like TNB" evidence="8">
    <location>
        <begin position="290"/>
        <end position="358"/>
    </location>
</feature>
<evidence type="ECO:0000256" key="4">
    <source>
        <dbReference type="ARBA" id="ARBA00022833"/>
    </source>
</evidence>
<dbReference type="PaxDb" id="411470-RUMGNA_00042"/>
<dbReference type="GO" id="GO:0032196">
    <property type="term" value="P:transposition"/>
    <property type="evidence" value="ECO:0007669"/>
    <property type="project" value="UniProtKB-KW"/>
</dbReference>
<protein>
    <submittedName>
        <fullName evidence="10">Transposase, IS605 OrfB family</fullName>
    </submittedName>
</protein>
<evidence type="ECO:0000259" key="9">
    <source>
        <dbReference type="Pfam" id="PF12323"/>
    </source>
</evidence>
<evidence type="ECO:0000256" key="2">
    <source>
        <dbReference type="ARBA" id="ARBA00022578"/>
    </source>
</evidence>
<keyword evidence="5" id="KW-0238">DNA-binding</keyword>
<sequence length="369" mass="43268">MLKAYKYRLYPNKEQEEQIQKTFGCCRFVYNQTLSYRKDKYETEKESMNKTSCNNYVNQILKKKYEWLKEVDKFALTNAIYNMDFAYQKFYKEHAGYPKFKSKKNHKKSYTTNITGKNIEVSFDNNKIKLPKLKWIKAKIHRNFEGRIKSATISQVPSGKYFVSILVETGHTPLESTGCMIGIDLGIKDLLITSDGEKFDNIRTTKKYENRLAKEQRKLSHKIKGSKNWNKQRIKVARIHEKIHNTRIDNLHKVSHKLISENQVIVTEDLAVSNMVKNHHLSKAIQDCGWYELTRQLQYKSDWNNRQYIKIGRFTKSSQPCNVCGYININTKDLSVREWTCPECGTIHDRDINAAINILNEGLRLLSVA</sequence>
<proteinExistence type="inferred from homology"/>
<dbReference type="InterPro" id="IPR053522">
    <property type="entry name" value="RNA-guided_endonuclease_TnpB"/>
</dbReference>
<evidence type="ECO:0000259" key="7">
    <source>
        <dbReference type="Pfam" id="PF01385"/>
    </source>
</evidence>
<dbReference type="InterPro" id="IPR010095">
    <property type="entry name" value="Cas12f1-like_TNB"/>
</dbReference>
<dbReference type="Pfam" id="PF01385">
    <property type="entry name" value="OrfB_IS605"/>
    <property type="match status" value="1"/>
</dbReference>
<dbReference type="NCBIfam" id="NF040570">
    <property type="entry name" value="guided_TnpB"/>
    <property type="match status" value="1"/>
</dbReference>
<dbReference type="NCBIfam" id="NF038281">
    <property type="entry name" value="IS200_TnpB"/>
    <property type="match status" value="1"/>
</dbReference>
<evidence type="ECO:0000256" key="6">
    <source>
        <dbReference type="ARBA" id="ARBA00023172"/>
    </source>
</evidence>
<evidence type="ECO:0000313" key="11">
    <source>
        <dbReference type="Proteomes" id="UP000004410"/>
    </source>
</evidence>
<name>A7AXN0_MEDG7</name>
<feature type="domain" description="Probable transposase IS891/IS1136/IS1341" evidence="7">
    <location>
        <begin position="165"/>
        <end position="278"/>
    </location>
</feature>
<keyword evidence="3" id="KW-0479">Metal-binding</keyword>
<evidence type="ECO:0000313" key="10">
    <source>
        <dbReference type="EMBL" id="EDN79531.1"/>
    </source>
</evidence>
<dbReference type="InterPro" id="IPR001959">
    <property type="entry name" value="Transposase"/>
</dbReference>
<accession>A7AXN0</accession>
<reference evidence="10 11" key="2">
    <citation type="submission" date="2007-06" db="EMBL/GenBank/DDBJ databases">
        <title>Draft genome sequence of Ruminococcus gnavus (ATCC 29149).</title>
        <authorList>
            <person name="Sudarsanam P."/>
            <person name="Ley R."/>
            <person name="Guruge J."/>
            <person name="Turnbaugh P.J."/>
            <person name="Mahowald M."/>
            <person name="Liep D."/>
            <person name="Gordon J."/>
        </authorList>
    </citation>
    <scope>NUCLEOTIDE SEQUENCE [LARGE SCALE GENOMIC DNA]</scope>
    <source>
        <strain evidence="10 11">ATCC 29149</strain>
    </source>
</reference>